<evidence type="ECO:0000256" key="4">
    <source>
        <dbReference type="ARBA" id="ARBA00023014"/>
    </source>
</evidence>
<dbReference type="InterPro" id="IPR050377">
    <property type="entry name" value="Radical_SAM_PqqE_MftC-like"/>
</dbReference>
<accession>A0A7G9YJ93</accession>
<reference evidence="6" key="1">
    <citation type="submission" date="2020-06" db="EMBL/GenBank/DDBJ databases">
        <title>Unique genomic features of the anaerobic methanotrophic archaea.</title>
        <authorList>
            <person name="Chadwick G.L."/>
            <person name="Skennerton C.T."/>
            <person name="Laso-Perez R."/>
            <person name="Leu A.O."/>
            <person name="Speth D.R."/>
            <person name="Yu H."/>
            <person name="Morgan-Lang C."/>
            <person name="Hatzenpichler R."/>
            <person name="Goudeau D."/>
            <person name="Malmstrom R."/>
            <person name="Brazelton W.J."/>
            <person name="Woyke T."/>
            <person name="Hallam S.J."/>
            <person name="Tyson G.W."/>
            <person name="Wegener G."/>
            <person name="Boetius A."/>
            <person name="Orphan V."/>
        </authorList>
    </citation>
    <scope>NUCLEOTIDE SEQUENCE</scope>
</reference>
<name>A0A7G9YJ93_9EURY</name>
<dbReference type="EC" id="1.21.98.4" evidence="6"/>
<dbReference type="Pfam" id="PF04055">
    <property type="entry name" value="Radical_SAM"/>
    <property type="match status" value="1"/>
</dbReference>
<evidence type="ECO:0000256" key="2">
    <source>
        <dbReference type="ARBA" id="ARBA00022723"/>
    </source>
</evidence>
<keyword evidence="6" id="KW-0560">Oxidoreductase</keyword>
<proteinExistence type="predicted"/>
<dbReference type="InterPro" id="IPR006638">
    <property type="entry name" value="Elp3/MiaA/NifB-like_rSAM"/>
</dbReference>
<dbReference type="PROSITE" id="PS51918">
    <property type="entry name" value="RADICAL_SAM"/>
    <property type="match status" value="1"/>
</dbReference>
<dbReference type="GO" id="GO:0016491">
    <property type="term" value="F:oxidoreductase activity"/>
    <property type="evidence" value="ECO:0007669"/>
    <property type="project" value="UniProtKB-KW"/>
</dbReference>
<dbReference type="InterPro" id="IPR058240">
    <property type="entry name" value="rSAM_sf"/>
</dbReference>
<dbReference type="InterPro" id="IPR013785">
    <property type="entry name" value="Aldolase_TIM"/>
</dbReference>
<feature type="domain" description="Radical SAM core" evidence="5">
    <location>
        <begin position="92"/>
        <end position="302"/>
    </location>
</feature>
<dbReference type="GO" id="GO:0006783">
    <property type="term" value="P:heme biosynthetic process"/>
    <property type="evidence" value="ECO:0007669"/>
    <property type="project" value="TreeGrafter"/>
</dbReference>
<evidence type="ECO:0000256" key="1">
    <source>
        <dbReference type="ARBA" id="ARBA00022691"/>
    </source>
</evidence>
<dbReference type="SFLD" id="SFLDG01386">
    <property type="entry name" value="main_SPASM_domain-containing"/>
    <property type="match status" value="1"/>
</dbReference>
<dbReference type="FunFam" id="3.20.20.70:FF:000352">
    <property type="entry name" value="Metallo cofactor biosynthesis protein"/>
    <property type="match status" value="1"/>
</dbReference>
<dbReference type="GO" id="GO:0051536">
    <property type="term" value="F:iron-sulfur cluster binding"/>
    <property type="evidence" value="ECO:0007669"/>
    <property type="project" value="UniProtKB-KW"/>
</dbReference>
<keyword evidence="4" id="KW-0411">Iron-sulfur</keyword>
<dbReference type="InterPro" id="IPR007197">
    <property type="entry name" value="rSAM"/>
</dbReference>
<dbReference type="GO" id="GO:0046872">
    <property type="term" value="F:metal ion binding"/>
    <property type="evidence" value="ECO:0007669"/>
    <property type="project" value="UniProtKB-KW"/>
</dbReference>
<gene>
    <name evidence="6" type="primary">pqqE</name>
    <name evidence="6" type="ORF">NKOHCHHF_00002</name>
</gene>
<keyword evidence="1" id="KW-0949">S-adenosyl-L-methionine</keyword>
<evidence type="ECO:0000256" key="3">
    <source>
        <dbReference type="ARBA" id="ARBA00023004"/>
    </source>
</evidence>
<evidence type="ECO:0000259" key="5">
    <source>
        <dbReference type="PROSITE" id="PS51918"/>
    </source>
</evidence>
<keyword evidence="3" id="KW-0408">Iron</keyword>
<dbReference type="PANTHER" id="PTHR11228">
    <property type="entry name" value="RADICAL SAM DOMAIN PROTEIN"/>
    <property type="match status" value="1"/>
</dbReference>
<sequence length="385" mass="43213">MVASVKMKYHLYKNLFFKVYAIVEDGRVRIKTSGIASSLMKPMVSGMLDIFDGEKPAKVEDGRLIFSTWMPPIPSTAFSRSVANQIKALRGSMVPEQVTISITEECPNNCIHCALPDTKNKDRLSPEMVKNVIDQSLDMGTTLIIFDGGEPLVYEGLEDLIRHVDTNRAVSAMFTSGVGLTPERARSLKEAGLYMVSVSFDSANEEGHDYMRGRVGVYKDAICAVKNLMNAGLLVNIYVVISPRNIDELDDFYKLACEMEVHELSFYEIVPTGRWIDHENDILSPDDHRKLDDFVARTDTMDGPRVFSIPHVMKTTGCFAGRKWLHVTPQGDVLPCACIPIPFGNIHKDTLKSVWKKIRKDPAYNADSCLMRDTEFRTLHIGVKK</sequence>
<dbReference type="SFLD" id="SFLDG01067">
    <property type="entry name" value="SPASM/twitch_domain_containing"/>
    <property type="match status" value="1"/>
</dbReference>
<dbReference type="CDD" id="cd21128">
    <property type="entry name" value="SPASM_rSAM"/>
    <property type="match status" value="1"/>
</dbReference>
<dbReference type="SFLD" id="SFLDS00029">
    <property type="entry name" value="Radical_SAM"/>
    <property type="match status" value="1"/>
</dbReference>
<dbReference type="InterPro" id="IPR023885">
    <property type="entry name" value="4Fe4S-binding_SPASM_dom"/>
</dbReference>
<dbReference type="Pfam" id="PF13186">
    <property type="entry name" value="SPASM"/>
    <property type="match status" value="1"/>
</dbReference>
<organism evidence="6">
    <name type="scientific">Candidatus Methanogaster sp. ANME-2c ERB4</name>
    <dbReference type="NCBI Taxonomy" id="2759911"/>
    <lineage>
        <taxon>Archaea</taxon>
        <taxon>Methanobacteriati</taxon>
        <taxon>Methanobacteriota</taxon>
        <taxon>Stenosarchaea group</taxon>
        <taxon>Methanomicrobia</taxon>
        <taxon>Methanosarcinales</taxon>
        <taxon>ANME-2 cluster</taxon>
        <taxon>Candidatus Methanogasteraceae</taxon>
        <taxon>Candidatus Methanogaster</taxon>
    </lineage>
</organism>
<evidence type="ECO:0000313" key="6">
    <source>
        <dbReference type="EMBL" id="QNO48077.1"/>
    </source>
</evidence>
<keyword evidence="2" id="KW-0479">Metal-binding</keyword>
<dbReference type="Gene3D" id="3.20.20.70">
    <property type="entry name" value="Aldolase class I"/>
    <property type="match status" value="1"/>
</dbReference>
<dbReference type="AlphaFoldDB" id="A0A7G9YJ93"/>
<dbReference type="EMBL" id="MT631302">
    <property type="protein sequence ID" value="QNO48077.1"/>
    <property type="molecule type" value="Genomic_DNA"/>
</dbReference>
<dbReference type="CDD" id="cd01335">
    <property type="entry name" value="Radical_SAM"/>
    <property type="match status" value="1"/>
</dbReference>
<dbReference type="PANTHER" id="PTHR11228:SF7">
    <property type="entry name" value="PQQA PEPTIDE CYCLASE"/>
    <property type="match status" value="1"/>
</dbReference>
<dbReference type="SMART" id="SM00729">
    <property type="entry name" value="Elp3"/>
    <property type="match status" value="1"/>
</dbReference>
<dbReference type="SUPFAM" id="SSF102114">
    <property type="entry name" value="Radical SAM enzymes"/>
    <property type="match status" value="1"/>
</dbReference>
<protein>
    <submittedName>
        <fullName evidence="6">PqqA peptide cyclase</fullName>
        <ecNumber evidence="6">1.21.98.4</ecNumber>
    </submittedName>
</protein>